<proteinExistence type="predicted"/>
<sequence>MNKTITALAILMASFAANASVLPETPVPFKSGTGAIDNDTVYIGLGSAGTAWYKLDTQAKDKKWTALAAFPGGPRDQATSAFIDGNLYVFGGIGKNSEGLTQVFNDVHKYNPKTNSWVKLISHAPMGMAGHVTFVHNGKAYVTGGVNQNIFNGYFEDLNEAGKDSTAIDKINAHYFDKKAEEVMTPTYW</sequence>
<evidence type="ECO:0000313" key="10">
    <source>
        <dbReference type="Proteomes" id="UP000254088"/>
    </source>
</evidence>
<dbReference type="AlphaFoldDB" id="A0A241QX71"/>
<keyword evidence="2 7" id="KW-0732">Signal</keyword>
<reference evidence="8 11" key="1">
    <citation type="submission" date="2017-07" db="EMBL/GenBank/DDBJ databases">
        <authorList>
            <person name="Zhi S."/>
            <person name="Banting G."/>
            <person name="Neumann N."/>
        </authorList>
    </citation>
    <scope>NUCLEOTIDE SEQUENCE [LARGE SCALE GENOMIC DNA]</scope>
    <source>
        <strain evidence="8 11">WW41</strain>
    </source>
</reference>
<feature type="signal peptide" evidence="7">
    <location>
        <begin position="1"/>
        <end position="19"/>
    </location>
</feature>
<dbReference type="InterPro" id="IPR015915">
    <property type="entry name" value="Kelch-typ_b-propeller"/>
</dbReference>
<dbReference type="PANTHER" id="PTHR23244">
    <property type="entry name" value="KELCH REPEAT DOMAIN"/>
    <property type="match status" value="1"/>
</dbReference>
<dbReference type="SUPFAM" id="SSF117281">
    <property type="entry name" value="Kelch motif"/>
    <property type="match status" value="1"/>
</dbReference>
<dbReference type="Proteomes" id="UP000264870">
    <property type="component" value="Unassembled WGS sequence"/>
</dbReference>
<keyword evidence="6" id="KW-0119">Carbohydrate metabolism</keyword>
<dbReference type="EC" id="5.1.3.24" evidence="9"/>
<accession>A0A241QX71</accession>
<keyword evidence="3" id="KW-0677">Repeat</keyword>
<evidence type="ECO:0000256" key="5">
    <source>
        <dbReference type="ARBA" id="ARBA00023235"/>
    </source>
</evidence>
<gene>
    <name evidence="9" type="primary">yjhT</name>
    <name evidence="8" type="ORF">CG702_19685</name>
    <name evidence="9" type="ORF">NCTC10429_04553</name>
</gene>
<evidence type="ECO:0000256" key="3">
    <source>
        <dbReference type="ARBA" id="ARBA00022737"/>
    </source>
</evidence>
<dbReference type="Proteomes" id="UP000254088">
    <property type="component" value="Unassembled WGS sequence"/>
</dbReference>
<evidence type="ECO:0000313" key="8">
    <source>
        <dbReference type="EMBL" id="OZP01471.1"/>
    </source>
</evidence>
<evidence type="ECO:0000256" key="4">
    <source>
        <dbReference type="ARBA" id="ARBA00022764"/>
    </source>
</evidence>
<evidence type="ECO:0000256" key="1">
    <source>
        <dbReference type="ARBA" id="ARBA00022441"/>
    </source>
</evidence>
<evidence type="ECO:0000256" key="6">
    <source>
        <dbReference type="ARBA" id="ARBA00023277"/>
    </source>
</evidence>
<dbReference type="Gene3D" id="2.120.10.80">
    <property type="entry name" value="Kelch-type beta propeller"/>
    <property type="match status" value="1"/>
</dbReference>
<feature type="chain" id="PRO_5044064267" evidence="7">
    <location>
        <begin position="20"/>
        <end position="189"/>
    </location>
</feature>
<dbReference type="EMBL" id="UGEX01000002">
    <property type="protein sequence ID" value="STM57957.1"/>
    <property type="molecule type" value="Genomic_DNA"/>
</dbReference>
<keyword evidence="1" id="KW-0880">Kelch repeat</keyword>
<evidence type="ECO:0000313" key="9">
    <source>
        <dbReference type="EMBL" id="STM57957.1"/>
    </source>
</evidence>
<organism evidence="9 10">
    <name type="scientific">Escherichia coli</name>
    <dbReference type="NCBI Taxonomy" id="562"/>
    <lineage>
        <taxon>Bacteria</taxon>
        <taxon>Pseudomonadati</taxon>
        <taxon>Pseudomonadota</taxon>
        <taxon>Gammaproteobacteria</taxon>
        <taxon>Enterobacterales</taxon>
        <taxon>Enterobacteriaceae</taxon>
        <taxon>Escherichia</taxon>
    </lineage>
</organism>
<dbReference type="FunFam" id="2.120.10.80:FF:000061">
    <property type="entry name" value="N-acetylneuraminate epimerase"/>
    <property type="match status" value="1"/>
</dbReference>
<name>A0A241QX71_ECOLX</name>
<dbReference type="GO" id="GO:0016853">
    <property type="term" value="F:isomerase activity"/>
    <property type="evidence" value="ECO:0007669"/>
    <property type="project" value="UniProtKB-KW"/>
</dbReference>
<dbReference type="EMBL" id="NNAK01000057">
    <property type="protein sequence ID" value="OZP01471.1"/>
    <property type="molecule type" value="Genomic_DNA"/>
</dbReference>
<dbReference type="InterPro" id="IPR056734">
    <property type="entry name" value="NANM"/>
</dbReference>
<dbReference type="Pfam" id="PF24996">
    <property type="entry name" value="NANM"/>
    <property type="match status" value="1"/>
</dbReference>
<evidence type="ECO:0000256" key="2">
    <source>
        <dbReference type="ARBA" id="ARBA00022729"/>
    </source>
</evidence>
<evidence type="ECO:0000313" key="11">
    <source>
        <dbReference type="Proteomes" id="UP000264870"/>
    </source>
</evidence>
<protein>
    <submittedName>
        <fullName evidence="8">Kelch motif family protein</fullName>
    </submittedName>
    <submittedName>
        <fullName evidence="9">N-acetylneuraminic acid mutarotase</fullName>
        <ecNumber evidence="9">5.1.3.24</ecNumber>
    </submittedName>
</protein>
<keyword evidence="4" id="KW-0574">Periplasm</keyword>
<keyword evidence="5 9" id="KW-0413">Isomerase</keyword>
<evidence type="ECO:0000256" key="7">
    <source>
        <dbReference type="SAM" id="SignalP"/>
    </source>
</evidence>
<reference evidence="9 10" key="2">
    <citation type="submission" date="2018-06" db="EMBL/GenBank/DDBJ databases">
        <authorList>
            <consortium name="Pathogen Informatics"/>
            <person name="Doyle S."/>
        </authorList>
    </citation>
    <scope>NUCLEOTIDE SEQUENCE [LARGE SCALE GENOMIC DNA]</scope>
    <source>
        <strain evidence="9 10">NCTC10429</strain>
    </source>
</reference>